<dbReference type="RefSeq" id="WP_069702222.1">
    <property type="nucleotide sequence ID" value="NZ_MJAT01000022.1"/>
</dbReference>
<evidence type="ECO:0000256" key="1">
    <source>
        <dbReference type="PROSITE-ProRule" id="PRU00169"/>
    </source>
</evidence>
<dbReference type="InterPro" id="IPR050469">
    <property type="entry name" value="Diguanylate_Cyclase"/>
</dbReference>
<dbReference type="Gene3D" id="3.40.50.2300">
    <property type="match status" value="1"/>
</dbReference>
<name>A0A1E5L5I5_9FIRM</name>
<dbReference type="Pfam" id="PF00072">
    <property type="entry name" value="Response_reg"/>
    <property type="match status" value="1"/>
</dbReference>
<dbReference type="SMART" id="SM00448">
    <property type="entry name" value="REC"/>
    <property type="match status" value="1"/>
</dbReference>
<dbReference type="SUPFAM" id="SSF55073">
    <property type="entry name" value="Nucleotide cyclase"/>
    <property type="match status" value="1"/>
</dbReference>
<sequence>MGILVIDDCKDSLQLIKAYLKDFMEEEIVTAVSAREGMELLSDEIGLILLDVVMPDKDGITACKEIKTIADYTDIPILIITQNNDLETLEKAFQAGASDFIRKPFHKLELRARVSAFLKLSREMKHRKLREQELVSLNQELYEKNELLKQLSMIDGLTGIANRRYFNECLDREWKLAVRNHTPLSVVIFDVDHFKDYNDQYGHQSGDEVLKNVAAAAVNVIKRPTDIIARYGGEEFVVILPETTCDGGYHVAETIRKEIIGLNICHEKSSVCESLTVSVGVAEIGKHGDTMDCLIERADKALYQAKQLGRNRTIRHSDIENAKESTQETL</sequence>
<dbReference type="InterPro" id="IPR043128">
    <property type="entry name" value="Rev_trsase/Diguanyl_cyclase"/>
</dbReference>
<dbReference type="SUPFAM" id="SSF52172">
    <property type="entry name" value="CheY-like"/>
    <property type="match status" value="1"/>
</dbReference>
<evidence type="ECO:0000259" key="2">
    <source>
        <dbReference type="PROSITE" id="PS50110"/>
    </source>
</evidence>
<keyword evidence="1" id="KW-0597">Phosphoprotein</keyword>
<organism evidence="4 5">
    <name type="scientific">Desulfuribacillus stibiiarsenatis</name>
    <dbReference type="NCBI Taxonomy" id="1390249"/>
    <lineage>
        <taxon>Bacteria</taxon>
        <taxon>Bacillati</taxon>
        <taxon>Bacillota</taxon>
        <taxon>Desulfuribacillia</taxon>
        <taxon>Desulfuribacillales</taxon>
        <taxon>Desulfuribacillaceae</taxon>
        <taxon>Desulfuribacillus</taxon>
    </lineage>
</organism>
<dbReference type="CDD" id="cd01949">
    <property type="entry name" value="GGDEF"/>
    <property type="match status" value="1"/>
</dbReference>
<protein>
    <recommendedName>
        <fullName evidence="6">Diguanylate cyclase response regulator</fullName>
    </recommendedName>
</protein>
<dbReference type="InterPro" id="IPR000160">
    <property type="entry name" value="GGDEF_dom"/>
</dbReference>
<evidence type="ECO:0000313" key="4">
    <source>
        <dbReference type="EMBL" id="OEH85395.1"/>
    </source>
</evidence>
<dbReference type="GO" id="GO:0000160">
    <property type="term" value="P:phosphorelay signal transduction system"/>
    <property type="evidence" value="ECO:0007669"/>
    <property type="project" value="InterPro"/>
</dbReference>
<dbReference type="InterPro" id="IPR011006">
    <property type="entry name" value="CheY-like_superfamily"/>
</dbReference>
<dbReference type="OrthoDB" id="9759607at2"/>
<feature type="domain" description="Response regulatory" evidence="2">
    <location>
        <begin position="2"/>
        <end position="118"/>
    </location>
</feature>
<keyword evidence="5" id="KW-1185">Reference proteome</keyword>
<dbReference type="Proteomes" id="UP000095255">
    <property type="component" value="Unassembled WGS sequence"/>
</dbReference>
<dbReference type="InterPro" id="IPR001789">
    <property type="entry name" value="Sig_transdc_resp-reg_receiver"/>
</dbReference>
<proteinExistence type="predicted"/>
<dbReference type="Pfam" id="PF00990">
    <property type="entry name" value="GGDEF"/>
    <property type="match status" value="1"/>
</dbReference>
<feature type="modified residue" description="4-aspartylphosphate" evidence="1">
    <location>
        <position position="51"/>
    </location>
</feature>
<evidence type="ECO:0000259" key="3">
    <source>
        <dbReference type="PROSITE" id="PS50887"/>
    </source>
</evidence>
<dbReference type="EMBL" id="MJAT01000022">
    <property type="protein sequence ID" value="OEH85395.1"/>
    <property type="molecule type" value="Genomic_DNA"/>
</dbReference>
<dbReference type="AlphaFoldDB" id="A0A1E5L5I5"/>
<dbReference type="STRING" id="1390249.BHU72_04715"/>
<dbReference type="Gene3D" id="3.30.70.270">
    <property type="match status" value="1"/>
</dbReference>
<comment type="caution">
    <text evidence="4">The sequence shown here is derived from an EMBL/GenBank/DDBJ whole genome shotgun (WGS) entry which is preliminary data.</text>
</comment>
<dbReference type="PANTHER" id="PTHR45138">
    <property type="entry name" value="REGULATORY COMPONENTS OF SENSORY TRANSDUCTION SYSTEM"/>
    <property type="match status" value="1"/>
</dbReference>
<dbReference type="PROSITE" id="PS50887">
    <property type="entry name" value="GGDEF"/>
    <property type="match status" value="1"/>
</dbReference>
<dbReference type="FunFam" id="3.30.70.270:FF:000001">
    <property type="entry name" value="Diguanylate cyclase domain protein"/>
    <property type="match status" value="1"/>
</dbReference>
<feature type="domain" description="GGDEF" evidence="3">
    <location>
        <begin position="182"/>
        <end position="318"/>
    </location>
</feature>
<dbReference type="SMART" id="SM00267">
    <property type="entry name" value="GGDEF"/>
    <property type="match status" value="1"/>
</dbReference>
<dbReference type="GO" id="GO:0052621">
    <property type="term" value="F:diguanylate cyclase activity"/>
    <property type="evidence" value="ECO:0007669"/>
    <property type="project" value="TreeGrafter"/>
</dbReference>
<dbReference type="GO" id="GO:0005886">
    <property type="term" value="C:plasma membrane"/>
    <property type="evidence" value="ECO:0007669"/>
    <property type="project" value="TreeGrafter"/>
</dbReference>
<reference evidence="4 5" key="1">
    <citation type="submission" date="2016-09" db="EMBL/GenBank/DDBJ databases">
        <title>Desulfuribacillus arsenicus sp. nov., an obligately anaerobic, dissimilatory arsenic- and antimonate-reducing bacterium isolated from anoxic sediments.</title>
        <authorList>
            <person name="Abin C.A."/>
            <person name="Hollibaugh J.T."/>
        </authorList>
    </citation>
    <scope>NUCLEOTIDE SEQUENCE [LARGE SCALE GENOMIC DNA]</scope>
    <source>
        <strain evidence="4 5">MLFW-2</strain>
    </source>
</reference>
<evidence type="ECO:0000313" key="5">
    <source>
        <dbReference type="Proteomes" id="UP000095255"/>
    </source>
</evidence>
<dbReference type="PROSITE" id="PS50110">
    <property type="entry name" value="RESPONSE_REGULATORY"/>
    <property type="match status" value="1"/>
</dbReference>
<dbReference type="InterPro" id="IPR029787">
    <property type="entry name" value="Nucleotide_cyclase"/>
</dbReference>
<dbReference type="GO" id="GO:0043709">
    <property type="term" value="P:cell adhesion involved in single-species biofilm formation"/>
    <property type="evidence" value="ECO:0007669"/>
    <property type="project" value="TreeGrafter"/>
</dbReference>
<dbReference type="PANTHER" id="PTHR45138:SF9">
    <property type="entry name" value="DIGUANYLATE CYCLASE DGCM-RELATED"/>
    <property type="match status" value="1"/>
</dbReference>
<evidence type="ECO:0008006" key="6">
    <source>
        <dbReference type="Google" id="ProtNLM"/>
    </source>
</evidence>
<dbReference type="NCBIfam" id="TIGR00254">
    <property type="entry name" value="GGDEF"/>
    <property type="match status" value="1"/>
</dbReference>
<gene>
    <name evidence="4" type="ORF">BHU72_04715</name>
</gene>
<accession>A0A1E5L5I5</accession>
<dbReference type="GO" id="GO:1902201">
    <property type="term" value="P:negative regulation of bacterial-type flagellum-dependent cell motility"/>
    <property type="evidence" value="ECO:0007669"/>
    <property type="project" value="TreeGrafter"/>
</dbReference>